<evidence type="ECO:0000313" key="1">
    <source>
        <dbReference type="EMBL" id="EHO50953.1"/>
    </source>
</evidence>
<reference evidence="1 2" key="1">
    <citation type="submission" date="2011-09" db="EMBL/GenBank/DDBJ databases">
        <authorList>
            <person name="Weinstock G."/>
            <person name="Sodergren E."/>
            <person name="Clifton S."/>
            <person name="Fulton L."/>
            <person name="Fulton B."/>
            <person name="Courtney L."/>
            <person name="Fronick C."/>
            <person name="Harrison M."/>
            <person name="Strong C."/>
            <person name="Farmer C."/>
            <person name="Delahaunty K."/>
            <person name="Markovic C."/>
            <person name="Hall O."/>
            <person name="Minx P."/>
            <person name="Tomlinson C."/>
            <person name="Mitreva M."/>
            <person name="Hou S."/>
            <person name="Chen J."/>
            <person name="Wollam A."/>
            <person name="Pepin K.H."/>
            <person name="Johnson M."/>
            <person name="Bhonagiri V."/>
            <person name="Zhang X."/>
            <person name="Suruliraj S."/>
            <person name="Warren W."/>
            <person name="Chinwalla A."/>
            <person name="Mardis E.R."/>
            <person name="Wilson R.K."/>
        </authorList>
    </citation>
    <scope>NUCLEOTIDE SEQUENCE [LARGE SCALE GENOMIC DNA]</scope>
    <source>
        <strain evidence="1 2">F0435</strain>
    </source>
</reference>
<dbReference type="PATRIC" id="fig|797516.3.peg.1569"/>
<gene>
    <name evidence="1" type="ORF">HMPREF9104_01747</name>
</gene>
<evidence type="ECO:0008006" key="3">
    <source>
        <dbReference type="Google" id="ProtNLM"/>
    </source>
</evidence>
<proteinExistence type="predicted"/>
<sequence length="108" mass="12348">MIKMKTFFKIMGASAFVAGAYLYSRKETPAEFIARTKKTLQAQKEAVSDWQTAYTDFKKSMAHFKDQLPELTSTINALQRDIDEAMFQIQPRVDEINKVTSKMGKSDN</sequence>
<dbReference type="AlphaFoldDB" id="H1LGL9"/>
<protein>
    <recommendedName>
        <fullName evidence="3">YtxH domain-containing protein</fullName>
    </recommendedName>
</protein>
<evidence type="ECO:0000313" key="2">
    <source>
        <dbReference type="Proteomes" id="UP000005025"/>
    </source>
</evidence>
<dbReference type="Proteomes" id="UP000005025">
    <property type="component" value="Unassembled WGS sequence"/>
</dbReference>
<comment type="caution">
    <text evidence="1">The sequence shown here is derived from an EMBL/GenBank/DDBJ whole genome shotgun (WGS) entry which is preliminary data.</text>
</comment>
<name>H1LGL9_9LACO</name>
<accession>H1LGL9</accession>
<organism evidence="1 2">
    <name type="scientific">Lentilactobacillus kisonensis F0435</name>
    <dbReference type="NCBI Taxonomy" id="797516"/>
    <lineage>
        <taxon>Bacteria</taxon>
        <taxon>Bacillati</taxon>
        <taxon>Bacillota</taxon>
        <taxon>Bacilli</taxon>
        <taxon>Lactobacillales</taxon>
        <taxon>Lactobacillaceae</taxon>
        <taxon>Lentilactobacillus</taxon>
    </lineage>
</organism>
<dbReference type="HOGENOM" id="CLU_2287875_0_0_9"/>
<dbReference type="STRING" id="797516.HMPREF9104_01747"/>
<dbReference type="EMBL" id="AGRJ01000153">
    <property type="protein sequence ID" value="EHO50953.1"/>
    <property type="molecule type" value="Genomic_DNA"/>
</dbReference>